<dbReference type="EMBL" id="JAACFV010000026">
    <property type="protein sequence ID" value="KAF7510808.1"/>
    <property type="molecule type" value="Genomic_DNA"/>
</dbReference>
<feature type="transmembrane region" description="Helical" evidence="1">
    <location>
        <begin position="19"/>
        <end position="37"/>
    </location>
</feature>
<gene>
    <name evidence="2" type="ORF">GJ744_005908</name>
</gene>
<name>A0A8H7E784_9EURO</name>
<accession>A0A8H7E784</accession>
<reference evidence="2" key="1">
    <citation type="submission" date="2020-02" db="EMBL/GenBank/DDBJ databases">
        <authorList>
            <person name="Palmer J.M."/>
        </authorList>
    </citation>
    <scope>NUCLEOTIDE SEQUENCE</scope>
    <source>
        <strain evidence="2">EPUS1.4</strain>
        <tissue evidence="2">Thallus</tissue>
    </source>
</reference>
<keyword evidence="1" id="KW-1133">Transmembrane helix</keyword>
<protein>
    <submittedName>
        <fullName evidence="2">Uncharacterized protein</fullName>
    </submittedName>
</protein>
<dbReference type="AlphaFoldDB" id="A0A8H7E784"/>
<evidence type="ECO:0000256" key="1">
    <source>
        <dbReference type="SAM" id="Phobius"/>
    </source>
</evidence>
<sequence>MIEYAQEILARLATELQPLVPAIAMTVSASILLIAVPDNIITMSRVMVNYLRGLRERTSSRKRQWQRAIANFIPWRMTSSKNMV</sequence>
<evidence type="ECO:0000313" key="2">
    <source>
        <dbReference type="EMBL" id="KAF7510808.1"/>
    </source>
</evidence>
<comment type="caution">
    <text evidence="2">The sequence shown here is derived from an EMBL/GenBank/DDBJ whole genome shotgun (WGS) entry which is preliminary data.</text>
</comment>
<proteinExistence type="predicted"/>
<keyword evidence="3" id="KW-1185">Reference proteome</keyword>
<keyword evidence="1" id="KW-0472">Membrane</keyword>
<evidence type="ECO:0000313" key="3">
    <source>
        <dbReference type="Proteomes" id="UP000606974"/>
    </source>
</evidence>
<organism evidence="2 3">
    <name type="scientific">Endocarpon pusillum</name>
    <dbReference type="NCBI Taxonomy" id="364733"/>
    <lineage>
        <taxon>Eukaryota</taxon>
        <taxon>Fungi</taxon>
        <taxon>Dikarya</taxon>
        <taxon>Ascomycota</taxon>
        <taxon>Pezizomycotina</taxon>
        <taxon>Eurotiomycetes</taxon>
        <taxon>Chaetothyriomycetidae</taxon>
        <taxon>Verrucariales</taxon>
        <taxon>Verrucariaceae</taxon>
        <taxon>Endocarpon</taxon>
    </lineage>
</organism>
<dbReference type="Proteomes" id="UP000606974">
    <property type="component" value="Unassembled WGS sequence"/>
</dbReference>
<keyword evidence="1" id="KW-0812">Transmembrane</keyword>